<gene>
    <name evidence="2" type="ORF">BDFB_004374</name>
</gene>
<organism evidence="2 3">
    <name type="scientific">Asbolus verrucosus</name>
    <name type="common">Desert ironclad beetle</name>
    <dbReference type="NCBI Taxonomy" id="1661398"/>
    <lineage>
        <taxon>Eukaryota</taxon>
        <taxon>Metazoa</taxon>
        <taxon>Ecdysozoa</taxon>
        <taxon>Arthropoda</taxon>
        <taxon>Hexapoda</taxon>
        <taxon>Insecta</taxon>
        <taxon>Pterygota</taxon>
        <taxon>Neoptera</taxon>
        <taxon>Endopterygota</taxon>
        <taxon>Coleoptera</taxon>
        <taxon>Polyphaga</taxon>
        <taxon>Cucujiformia</taxon>
        <taxon>Tenebrionidae</taxon>
        <taxon>Pimeliinae</taxon>
        <taxon>Asbolus</taxon>
    </lineage>
</organism>
<dbReference type="OrthoDB" id="6367565at2759"/>
<feature type="compositionally biased region" description="Polar residues" evidence="1">
    <location>
        <begin position="106"/>
        <end position="118"/>
    </location>
</feature>
<feature type="compositionally biased region" description="Polar residues" evidence="1">
    <location>
        <begin position="88"/>
        <end position="98"/>
    </location>
</feature>
<dbReference type="AlphaFoldDB" id="A0A482VYK8"/>
<proteinExistence type="predicted"/>
<evidence type="ECO:0008006" key="4">
    <source>
        <dbReference type="Google" id="ProtNLM"/>
    </source>
</evidence>
<keyword evidence="3" id="KW-1185">Reference proteome</keyword>
<feature type="region of interest" description="Disordered" evidence="1">
    <location>
        <begin position="155"/>
        <end position="174"/>
    </location>
</feature>
<name>A0A482VYK8_ASBVE</name>
<reference evidence="2 3" key="1">
    <citation type="submission" date="2017-03" db="EMBL/GenBank/DDBJ databases">
        <title>Genome of the blue death feigning beetle - Asbolus verrucosus.</title>
        <authorList>
            <person name="Rider S.D."/>
        </authorList>
    </citation>
    <scope>NUCLEOTIDE SEQUENCE [LARGE SCALE GENOMIC DNA]</scope>
    <source>
        <strain evidence="2">Butters</strain>
        <tissue evidence="2">Head and leg muscle</tissue>
    </source>
</reference>
<feature type="region of interest" description="Disordered" evidence="1">
    <location>
        <begin position="48"/>
        <end position="122"/>
    </location>
</feature>
<comment type="caution">
    <text evidence="2">The sequence shown here is derived from an EMBL/GenBank/DDBJ whole genome shotgun (WGS) entry which is preliminary data.</text>
</comment>
<evidence type="ECO:0000313" key="3">
    <source>
        <dbReference type="Proteomes" id="UP000292052"/>
    </source>
</evidence>
<feature type="compositionally biased region" description="Polar residues" evidence="1">
    <location>
        <begin position="49"/>
        <end position="58"/>
    </location>
</feature>
<dbReference type="EMBL" id="QDEB01049406">
    <property type="protein sequence ID" value="RZC37786.1"/>
    <property type="molecule type" value="Genomic_DNA"/>
</dbReference>
<evidence type="ECO:0000256" key="1">
    <source>
        <dbReference type="SAM" id="MobiDB-lite"/>
    </source>
</evidence>
<accession>A0A482VYK8</accession>
<protein>
    <recommendedName>
        <fullName evidence="4">Microtubule-associated protein Jupiter</fullName>
    </recommendedName>
</protein>
<dbReference type="Proteomes" id="UP000292052">
    <property type="component" value="Unassembled WGS sequence"/>
</dbReference>
<evidence type="ECO:0000313" key="2">
    <source>
        <dbReference type="EMBL" id="RZC37786.1"/>
    </source>
</evidence>
<sequence length="174" mass="19061">MHFKCSCSNQKDHIHANYVLSHSMQPTISLFLPVRNPSSEIFNVLCTPPSINSKSPGNHTPRRSSHSDSFTRLFGTPDNKITPRRASLTKQDVANRNPVTGDGVNSWDQRPVNRTSPRVHNERNPVTGEVYTILTPATTPTKPIQNGFAHVNGSSTPLANGNPEPVMNGNVATE</sequence>